<dbReference type="AlphaFoldDB" id="A0A914CI58"/>
<evidence type="ECO:0000313" key="3">
    <source>
        <dbReference type="Proteomes" id="UP000887540"/>
    </source>
</evidence>
<protein>
    <submittedName>
        <fullName evidence="4">C-type lectin domain-containing protein</fullName>
    </submittedName>
</protein>
<sequence>MKFLIFFIFAISTALGQNYTCPNDFSLFQNVCFYVGNNGKVITWADARLHCQSLGKGIDLASIHNAFEQAYIASQSHAKDTWIGLYNEAGDWSWVDGSLLDYTDWVKNEPSGDDPCTRLDQSKNLLWNNNNCDGVYGLWPFDTSITQYACRTAATSS</sequence>
<keyword evidence="3" id="KW-1185">Reference proteome</keyword>
<evidence type="ECO:0000256" key="1">
    <source>
        <dbReference type="SAM" id="SignalP"/>
    </source>
</evidence>
<dbReference type="InterPro" id="IPR016186">
    <property type="entry name" value="C-type_lectin-like/link_sf"/>
</dbReference>
<dbReference type="SMART" id="SM00034">
    <property type="entry name" value="CLECT"/>
    <property type="match status" value="1"/>
</dbReference>
<proteinExistence type="predicted"/>
<feature type="signal peptide" evidence="1">
    <location>
        <begin position="1"/>
        <end position="16"/>
    </location>
</feature>
<dbReference type="PROSITE" id="PS50041">
    <property type="entry name" value="C_TYPE_LECTIN_2"/>
    <property type="match status" value="1"/>
</dbReference>
<organism evidence="3 4">
    <name type="scientific">Acrobeloides nanus</name>
    <dbReference type="NCBI Taxonomy" id="290746"/>
    <lineage>
        <taxon>Eukaryota</taxon>
        <taxon>Metazoa</taxon>
        <taxon>Ecdysozoa</taxon>
        <taxon>Nematoda</taxon>
        <taxon>Chromadorea</taxon>
        <taxon>Rhabditida</taxon>
        <taxon>Tylenchina</taxon>
        <taxon>Cephalobomorpha</taxon>
        <taxon>Cephaloboidea</taxon>
        <taxon>Cephalobidae</taxon>
        <taxon>Acrobeloides</taxon>
    </lineage>
</organism>
<accession>A0A914CI58</accession>
<dbReference type="Proteomes" id="UP000887540">
    <property type="component" value="Unplaced"/>
</dbReference>
<dbReference type="Gene3D" id="3.10.100.10">
    <property type="entry name" value="Mannose-Binding Protein A, subunit A"/>
    <property type="match status" value="1"/>
</dbReference>
<name>A0A914CI58_9BILA</name>
<dbReference type="InterPro" id="IPR001304">
    <property type="entry name" value="C-type_lectin-like"/>
</dbReference>
<evidence type="ECO:0000259" key="2">
    <source>
        <dbReference type="PROSITE" id="PS50041"/>
    </source>
</evidence>
<dbReference type="CDD" id="cd00037">
    <property type="entry name" value="CLECT"/>
    <property type="match status" value="1"/>
</dbReference>
<dbReference type="InterPro" id="IPR016187">
    <property type="entry name" value="CTDL_fold"/>
</dbReference>
<feature type="chain" id="PRO_5037586915" evidence="1">
    <location>
        <begin position="17"/>
        <end position="157"/>
    </location>
</feature>
<keyword evidence="1" id="KW-0732">Signal</keyword>
<dbReference type="WBParaSite" id="ACRNAN_scaffold11083.g20464.t1">
    <property type="protein sequence ID" value="ACRNAN_scaffold11083.g20464.t1"/>
    <property type="gene ID" value="ACRNAN_scaffold11083.g20464"/>
</dbReference>
<dbReference type="InterPro" id="IPR050111">
    <property type="entry name" value="C-type_lectin/snaclec_domain"/>
</dbReference>
<feature type="domain" description="C-type lectin" evidence="2">
    <location>
        <begin position="28"/>
        <end position="133"/>
    </location>
</feature>
<dbReference type="PANTHER" id="PTHR22803">
    <property type="entry name" value="MANNOSE, PHOSPHOLIPASE, LECTIN RECEPTOR RELATED"/>
    <property type="match status" value="1"/>
</dbReference>
<dbReference type="SUPFAM" id="SSF56436">
    <property type="entry name" value="C-type lectin-like"/>
    <property type="match status" value="1"/>
</dbReference>
<reference evidence="4" key="1">
    <citation type="submission" date="2022-11" db="UniProtKB">
        <authorList>
            <consortium name="WormBaseParasite"/>
        </authorList>
    </citation>
    <scope>IDENTIFICATION</scope>
</reference>
<dbReference type="Pfam" id="PF00059">
    <property type="entry name" value="Lectin_C"/>
    <property type="match status" value="1"/>
</dbReference>
<evidence type="ECO:0000313" key="4">
    <source>
        <dbReference type="WBParaSite" id="ACRNAN_scaffold11083.g20464.t1"/>
    </source>
</evidence>